<sequence length="157" mass="15992">TTMYLPVRLLLFLVSNIAATLAVPITARGLPSIAEIKTLSASAAFSVASSNGYAVTCATYAGSPEMADAINAAQALLQEQQCVKPAHSGSTYTLLSLQSASLGLVGSETWSLPCAAAAELFALVAVACQADVDGVVRAGGQLKYAAPDHSLGLAYET</sequence>
<feature type="signal peptide" evidence="1">
    <location>
        <begin position="1"/>
        <end position="22"/>
    </location>
</feature>
<feature type="non-terminal residue" evidence="2">
    <location>
        <position position="1"/>
    </location>
</feature>
<keyword evidence="3" id="KW-1185">Reference proteome</keyword>
<protein>
    <submittedName>
        <fullName evidence="2">Uncharacterized protein</fullName>
    </submittedName>
</protein>
<evidence type="ECO:0000313" key="2">
    <source>
        <dbReference type="EMBL" id="KAA8912156.1"/>
    </source>
</evidence>
<gene>
    <name evidence="2" type="ORF">FN846DRAFT_933699</name>
</gene>
<proteinExistence type="predicted"/>
<comment type="caution">
    <text evidence="2">The sequence shown here is derived from an EMBL/GenBank/DDBJ whole genome shotgun (WGS) entry which is preliminary data.</text>
</comment>
<dbReference type="InParanoid" id="A0A5J5F733"/>
<organism evidence="2 3">
    <name type="scientific">Sphaerosporella brunnea</name>
    <dbReference type="NCBI Taxonomy" id="1250544"/>
    <lineage>
        <taxon>Eukaryota</taxon>
        <taxon>Fungi</taxon>
        <taxon>Dikarya</taxon>
        <taxon>Ascomycota</taxon>
        <taxon>Pezizomycotina</taxon>
        <taxon>Pezizomycetes</taxon>
        <taxon>Pezizales</taxon>
        <taxon>Pyronemataceae</taxon>
        <taxon>Sphaerosporella</taxon>
    </lineage>
</organism>
<dbReference type="EMBL" id="VXIS01000027">
    <property type="protein sequence ID" value="KAA8912156.1"/>
    <property type="molecule type" value="Genomic_DNA"/>
</dbReference>
<dbReference type="Proteomes" id="UP000326924">
    <property type="component" value="Unassembled WGS sequence"/>
</dbReference>
<evidence type="ECO:0000313" key="3">
    <source>
        <dbReference type="Proteomes" id="UP000326924"/>
    </source>
</evidence>
<feature type="chain" id="PRO_5023818627" evidence="1">
    <location>
        <begin position="23"/>
        <end position="157"/>
    </location>
</feature>
<reference evidence="2 3" key="1">
    <citation type="submission" date="2019-09" db="EMBL/GenBank/DDBJ databases">
        <title>Draft genome of the ectomycorrhizal ascomycete Sphaerosporella brunnea.</title>
        <authorList>
            <consortium name="DOE Joint Genome Institute"/>
            <person name="Benucci G.M."/>
            <person name="Marozzi G."/>
            <person name="Antonielli L."/>
            <person name="Sanchez S."/>
            <person name="Marco P."/>
            <person name="Wang X."/>
            <person name="Falini L.B."/>
            <person name="Barry K."/>
            <person name="Haridas S."/>
            <person name="Lipzen A."/>
            <person name="Labutti K."/>
            <person name="Grigoriev I.V."/>
            <person name="Murat C."/>
            <person name="Martin F."/>
            <person name="Albertini E."/>
            <person name="Donnini D."/>
            <person name="Bonito G."/>
        </authorList>
    </citation>
    <scope>NUCLEOTIDE SEQUENCE [LARGE SCALE GENOMIC DNA]</scope>
    <source>
        <strain evidence="2 3">Sb_GMNB300</strain>
    </source>
</reference>
<name>A0A5J5F733_9PEZI</name>
<accession>A0A5J5F733</accession>
<dbReference type="AlphaFoldDB" id="A0A5J5F733"/>
<keyword evidence="1" id="KW-0732">Signal</keyword>
<evidence type="ECO:0000256" key="1">
    <source>
        <dbReference type="SAM" id="SignalP"/>
    </source>
</evidence>